<dbReference type="RefSeq" id="WP_035192006.1">
    <property type="nucleotide sequence ID" value="NZ_CCCS020000023.1"/>
</dbReference>
<sequence>MRNILIIGATSAIAEATARRFAQDGDRFFLVARNAERLTTVANDLETRGATQVEIMVMDVNETNRHAGMLNQANTALGGVDTVLIAHGTLPDQKACEVSFELTLHEFQNNCLSTISLLTHIANQFEAQKKGTIAVISSVAGDRGRQSNYVYGTAKAAVSTFLQGLRGRLHKSGVSVITIKPGFVDTPMTAEFKKGLLWVNPEVIAGGIYHGITKKYGVVYLPWFWRWIMAIIIALPDSLFKRINL</sequence>
<dbReference type="InterPro" id="IPR020904">
    <property type="entry name" value="Sc_DH/Rdtase_CS"/>
</dbReference>
<evidence type="ECO:0000256" key="1">
    <source>
        <dbReference type="ARBA" id="ARBA00006484"/>
    </source>
</evidence>
<protein>
    <submittedName>
        <fullName evidence="3">Short-chain dehydrogenase/reductase SDR</fullName>
    </submittedName>
</protein>
<dbReference type="PROSITE" id="PS00061">
    <property type="entry name" value="ADH_SHORT"/>
    <property type="match status" value="1"/>
</dbReference>
<dbReference type="InterPro" id="IPR002347">
    <property type="entry name" value="SDR_fam"/>
</dbReference>
<dbReference type="EMBL" id="CCCS020000023">
    <property type="protein sequence ID" value="CDQ09751.1"/>
    <property type="molecule type" value="Genomic_DNA"/>
</dbReference>
<comment type="similarity">
    <text evidence="1">Belongs to the short-chain dehydrogenases/reductases (SDR) family.</text>
</comment>
<name>A0A060UN68_9PROT</name>
<proteinExistence type="inferred from homology"/>
<dbReference type="Gene3D" id="3.40.50.720">
    <property type="entry name" value="NAD(P)-binding Rossmann-like Domain"/>
    <property type="match status" value="1"/>
</dbReference>
<gene>
    <name evidence="4" type="ORF">AFERRI_30167</name>
    <name evidence="3" type="ORF">AFERRI_30397</name>
</gene>
<dbReference type="NCBIfam" id="NF005489">
    <property type="entry name" value="PRK07102.1"/>
    <property type="match status" value="1"/>
</dbReference>
<evidence type="ECO:0000313" key="3">
    <source>
        <dbReference type="EMBL" id="CDQ09751.1"/>
    </source>
</evidence>
<keyword evidence="5" id="KW-1185">Reference proteome</keyword>
<evidence type="ECO:0000256" key="2">
    <source>
        <dbReference type="ARBA" id="ARBA00023002"/>
    </source>
</evidence>
<dbReference type="PANTHER" id="PTHR43669:SF6">
    <property type="entry name" value="DECAPRENYLPHOSPHORYL-2-KETO-BETA-D-ERYTHRO-PENTOSE REDUCTASE"/>
    <property type="match status" value="1"/>
</dbReference>
<dbReference type="EMBL" id="LT841305">
    <property type="protein sequence ID" value="SMH66435.1"/>
    <property type="molecule type" value="Genomic_DNA"/>
</dbReference>
<reference evidence="3" key="1">
    <citation type="submission" date="2014-03" db="EMBL/GenBank/DDBJ databases">
        <authorList>
            <person name="Genoscope - CEA"/>
        </authorList>
    </citation>
    <scope>NUCLEOTIDE SEQUENCE [LARGE SCALE GENOMIC DNA]</scope>
    <source>
        <strain evidence="3">CF27</strain>
    </source>
</reference>
<reference evidence="4 5" key="3">
    <citation type="submission" date="2017-03" db="EMBL/GenBank/DDBJ databases">
        <authorList>
            <person name="Regsiter A."/>
            <person name="William W."/>
        </authorList>
    </citation>
    <scope>NUCLEOTIDE SEQUENCE [LARGE SCALE GENOMIC DNA]</scope>
    <source>
        <strain evidence="4">PRJEB5721</strain>
    </source>
</reference>
<organism evidence="3">
    <name type="scientific">Acidithiobacillus ferrivorans</name>
    <dbReference type="NCBI Taxonomy" id="160808"/>
    <lineage>
        <taxon>Bacteria</taxon>
        <taxon>Pseudomonadati</taxon>
        <taxon>Pseudomonadota</taxon>
        <taxon>Acidithiobacillia</taxon>
        <taxon>Acidithiobacillales</taxon>
        <taxon>Acidithiobacillaceae</taxon>
        <taxon>Acidithiobacillus</taxon>
    </lineage>
</organism>
<accession>A0A060UN68</accession>
<evidence type="ECO:0000313" key="5">
    <source>
        <dbReference type="Proteomes" id="UP000193925"/>
    </source>
</evidence>
<dbReference type="PRINTS" id="PR00081">
    <property type="entry name" value="GDHRDH"/>
</dbReference>
<dbReference type="Pfam" id="PF00106">
    <property type="entry name" value="adh_short"/>
    <property type="match status" value="1"/>
</dbReference>
<keyword evidence="2" id="KW-0560">Oxidoreductase</keyword>
<dbReference type="Proteomes" id="UP000193925">
    <property type="component" value="Chromosome AFERRI"/>
</dbReference>
<dbReference type="InterPro" id="IPR036291">
    <property type="entry name" value="NAD(P)-bd_dom_sf"/>
</dbReference>
<dbReference type="SUPFAM" id="SSF51735">
    <property type="entry name" value="NAD(P)-binding Rossmann-fold domains"/>
    <property type="match status" value="1"/>
</dbReference>
<reference evidence="3" key="2">
    <citation type="submission" date="2014-07" db="EMBL/GenBank/DDBJ databases">
        <title>Initial genome analysis of the psychrotolerant acidophile Acidithiobacillus ferrivorans CF27: insights into iron and sulfur oxidation pathways and into biofilm formation.</title>
        <authorList>
            <person name="Talla E."/>
            <person name="Hedrich S."/>
            <person name="Mangenot S."/>
            <person name="Ji B."/>
            <person name="Johnson D.B."/>
            <person name="Barbe V."/>
            <person name="Bonnefoy V."/>
        </authorList>
    </citation>
    <scope>NUCLEOTIDE SEQUENCE [LARGE SCALE GENOMIC DNA]</scope>
    <source>
        <strain evidence="3">CF27</strain>
    </source>
</reference>
<evidence type="ECO:0000313" key="4">
    <source>
        <dbReference type="EMBL" id="SMH66435.1"/>
    </source>
</evidence>
<dbReference type="PANTHER" id="PTHR43669">
    <property type="entry name" value="5-KETO-D-GLUCONATE 5-REDUCTASE"/>
    <property type="match status" value="1"/>
</dbReference>
<dbReference type="GO" id="GO:0016491">
    <property type="term" value="F:oxidoreductase activity"/>
    <property type="evidence" value="ECO:0007669"/>
    <property type="project" value="UniProtKB-KW"/>
</dbReference>
<dbReference type="AlphaFoldDB" id="A0A060UN68"/>